<dbReference type="Gene3D" id="3.80.10.10">
    <property type="entry name" value="Ribonuclease Inhibitor"/>
    <property type="match status" value="1"/>
</dbReference>
<dbReference type="AlphaFoldDB" id="A0AAW0CTQ7"/>
<keyword evidence="1" id="KW-0175">Coiled coil</keyword>
<dbReference type="InterPro" id="IPR032675">
    <property type="entry name" value="LRR_dom_sf"/>
</dbReference>
<dbReference type="EMBL" id="JAYKXP010000033">
    <property type="protein sequence ID" value="KAK7041621.1"/>
    <property type="molecule type" value="Genomic_DNA"/>
</dbReference>
<evidence type="ECO:0000313" key="2">
    <source>
        <dbReference type="EMBL" id="KAK7041621.1"/>
    </source>
</evidence>
<dbReference type="PANTHER" id="PTHR38926">
    <property type="entry name" value="F-BOX DOMAIN CONTAINING PROTEIN, EXPRESSED"/>
    <property type="match status" value="1"/>
</dbReference>
<accession>A0AAW0CTQ7</accession>
<dbReference type="Proteomes" id="UP001383192">
    <property type="component" value="Unassembled WGS sequence"/>
</dbReference>
<sequence>MFLRPNDDDTCDTPESLSPELIDLLRSGNPPEAEDHQYARGVVEQLDGKISEYGQAITDLHAQIRIVEGKKASLERKRAHFRALISPIRRIPPEILTSILFLSLQRRYGENVFWVETRSCTLQFGQVCAYWRRIVSSTPQLWAVMTVSANKDHPNVKHIFNHHLERANDAAFYLSLNIEKQAAKSAYMALLIERRHLWRALHLWGEYRHVIPFIQGLERLPHALTVQKLDIDSGIPDSGATRLPDVATHDYLEEILQFIQTKCPDLRCLSLNILTWSGRRPIPHSSFLCQLTSIDLSLPIDIMLNIVNYHRNTLISARLTVHRNLRHDYIDSEMGAIDAVHDLGKISLPCIQNLTVSVVYSKGSTSLSNRHAAALLDSISETPLLQCLVFQGIAHDPYYSSHSRCAERLELFTSILGFIHRSCANLYALELNDLPLDDVEVIQVLQGLSRLKHLVFRAYDSSLSFTTLSSKFMKSMTLKKSAEDPDLVPGLTYLSLEFPRSSSSILPGGLDISEISAMLESRVGTLLPSDDDICDTSDRSSPELIHLLRSGNPPEAEDYQYARGVLEQLDGKISEYADTIANLHDQIRVLEKKKAILERKSAHFRSLTSPIRRIPPEILSYILLSLLRKYPSFGNMFWSSGAYPYPSTLRFSQVCAYWRRIVRSTPQLWAVMSVAMDKSHRFAGSIFNHYLEQAKDAALHLTLDIEGTKAGKSALISLLIQRRHLWRTLCLNGQYERVIPVIQRMRRFPEKLTVQELDIDLRPPEKNLEDLEDHLGDILQFIQRKCPDLRCLSLNIPTWSDRWSILHSSFLRQLTSLDLSLPIDIMLSIMIYNTNTLISARLDVHRNFYINSEKEAINAVRRLGRISLPCIRNLTISIVYSRRSTSLSLQHTAALLDSISETPLLQSLALLDTTYSLYRAHLRCNARLELFASILGFIHRSCTNLYTLELGDFPLADVEVIQLLQEVPQLKHLVVRAHDSSHYFDTLSSKFIKSMTLTQSGEDVGLVPGLKYLSLEFRYYSSASVLPDELVSEISAMLESRVGTLLSVSLVVHGTPSKEELEVLSKPSYEE</sequence>
<feature type="coiled-coil region" evidence="1">
    <location>
        <begin position="566"/>
        <end position="600"/>
    </location>
</feature>
<protein>
    <recommendedName>
        <fullName evidence="4">F-box domain-containing protein</fullName>
    </recommendedName>
</protein>
<dbReference type="SUPFAM" id="SSF52047">
    <property type="entry name" value="RNI-like"/>
    <property type="match status" value="1"/>
</dbReference>
<evidence type="ECO:0000313" key="3">
    <source>
        <dbReference type="Proteomes" id="UP001383192"/>
    </source>
</evidence>
<evidence type="ECO:0008006" key="4">
    <source>
        <dbReference type="Google" id="ProtNLM"/>
    </source>
</evidence>
<gene>
    <name evidence="2" type="ORF">VNI00_009216</name>
</gene>
<proteinExistence type="predicted"/>
<keyword evidence="3" id="KW-1185">Reference proteome</keyword>
<dbReference type="PANTHER" id="PTHR38926:SF5">
    <property type="entry name" value="F-BOX AND LEUCINE-RICH REPEAT PROTEIN 6"/>
    <property type="match status" value="1"/>
</dbReference>
<organism evidence="2 3">
    <name type="scientific">Paramarasmius palmivorus</name>
    <dbReference type="NCBI Taxonomy" id="297713"/>
    <lineage>
        <taxon>Eukaryota</taxon>
        <taxon>Fungi</taxon>
        <taxon>Dikarya</taxon>
        <taxon>Basidiomycota</taxon>
        <taxon>Agaricomycotina</taxon>
        <taxon>Agaricomycetes</taxon>
        <taxon>Agaricomycetidae</taxon>
        <taxon>Agaricales</taxon>
        <taxon>Marasmiineae</taxon>
        <taxon>Marasmiaceae</taxon>
        <taxon>Paramarasmius</taxon>
    </lineage>
</organism>
<evidence type="ECO:0000256" key="1">
    <source>
        <dbReference type="SAM" id="Coils"/>
    </source>
</evidence>
<name>A0AAW0CTQ7_9AGAR</name>
<comment type="caution">
    <text evidence="2">The sequence shown here is derived from an EMBL/GenBank/DDBJ whole genome shotgun (WGS) entry which is preliminary data.</text>
</comment>
<dbReference type="Gene3D" id="1.20.1280.50">
    <property type="match status" value="1"/>
</dbReference>
<reference evidence="2 3" key="1">
    <citation type="submission" date="2024-01" db="EMBL/GenBank/DDBJ databases">
        <title>A draft genome for a cacao thread blight-causing isolate of Paramarasmius palmivorus.</title>
        <authorList>
            <person name="Baruah I.K."/>
            <person name="Bukari Y."/>
            <person name="Amoako-Attah I."/>
            <person name="Meinhardt L.W."/>
            <person name="Bailey B.A."/>
            <person name="Cohen S.P."/>
        </authorList>
    </citation>
    <scope>NUCLEOTIDE SEQUENCE [LARGE SCALE GENOMIC DNA]</scope>
    <source>
        <strain evidence="2 3">GH-12</strain>
    </source>
</reference>